<dbReference type="STRING" id="435.A0U92_03625"/>
<feature type="compositionally biased region" description="Polar residues" evidence="1">
    <location>
        <begin position="664"/>
        <end position="676"/>
    </location>
</feature>
<evidence type="ECO:0000256" key="1">
    <source>
        <dbReference type="SAM" id="MobiDB-lite"/>
    </source>
</evidence>
<feature type="region of interest" description="Disordered" evidence="1">
    <location>
        <begin position="601"/>
        <end position="632"/>
    </location>
</feature>
<protein>
    <recommendedName>
        <fullName evidence="4">Phage tail tape measure protein</fullName>
    </recommendedName>
</protein>
<proteinExistence type="predicted"/>
<dbReference type="EMBL" id="CP014692">
    <property type="protein sequence ID" value="AQS84009.1"/>
    <property type="molecule type" value="Genomic_DNA"/>
</dbReference>
<keyword evidence="3" id="KW-1185">Reference proteome</keyword>
<evidence type="ECO:0008006" key="4">
    <source>
        <dbReference type="Google" id="ProtNLM"/>
    </source>
</evidence>
<evidence type="ECO:0000313" key="3">
    <source>
        <dbReference type="Proteomes" id="UP000188937"/>
    </source>
</evidence>
<dbReference type="KEGG" id="aace:A0U92_03625"/>
<dbReference type="OrthoDB" id="8410204at2"/>
<sequence>MANSGVKVTISAVDRASMTLEKLNARIAAIQAPARRLQAAFSRFGNVTGLRYLRTGMDSVGRAALGTFRTMGQIVPVLGVITSATSIAGVYRLASAWAQMGTNLRTSAAAMGMAPQRLMAMQNASRLAGGSADAMSGALQGLAQTRWEATHGFAPEAVVQFKALGISLEELKRLSPDQMFDRIAKKLRSIRDPAAKVIAATEIFGGAAQGLLPIFQQTEEAYRANIRQAERLGLMNEKGVAAASRLQQAQIGLQESVEGLGYSIAESLEPVITPVVAQMRDWIAANREWISQDIASYVREVVKWLRDGGWDQIKSRITGVYQSVERVVNYLGGWKAAAEDVLILMTAAKFAPIIGGIASIAGGALNVAAAFAKWALEARGAEAASIAAAKAGSVSGAIAGGGRSGPGWGSVALAGYNAYELYQNAKDGISTGQQDATNRRVMNLPGLSWLGRQYDNAQVGYEKLTGRYYQAGSLLRDTGASQGQYQTFARTVAGIEHARYDQMGGYLNHMAGRYQMSPGTIATVARALHMPTPSQSEFLSSPGLQDRFFETNADLNARYLARHSAQFRNATPEQKLAILGYAHNQGPGGALNWLETGIAQSDSNGTSGDRYSSDVTRNLSVPSPQSSTDDRIDALGSTISKLRLQIEIDHKNAPAGSRVKVRSASPQLAVHTTQQARAMDPEASAGGY</sequence>
<gene>
    <name evidence="2" type="ORF">A0U92_03625</name>
</gene>
<name>A0A1U9KE49_ACEAC</name>
<accession>A0A1U9KE49</accession>
<feature type="region of interest" description="Disordered" evidence="1">
    <location>
        <begin position="655"/>
        <end position="688"/>
    </location>
</feature>
<dbReference type="RefSeq" id="WP_077812045.1">
    <property type="nucleotide sequence ID" value="NZ_CP014692.1"/>
</dbReference>
<dbReference type="AlphaFoldDB" id="A0A1U9KE49"/>
<reference evidence="2 3" key="1">
    <citation type="submission" date="2016-03" db="EMBL/GenBank/DDBJ databases">
        <title>Acetic acid bacteria sequencing.</title>
        <authorList>
            <person name="Brandt J."/>
            <person name="Jakob F."/>
            <person name="Vogel R.F."/>
        </authorList>
    </citation>
    <scope>NUCLEOTIDE SEQUENCE [LARGE SCALE GENOMIC DNA]</scope>
    <source>
        <strain evidence="2 3">TMW2.1153</strain>
    </source>
</reference>
<dbReference type="Proteomes" id="UP000188937">
    <property type="component" value="Chromosome"/>
</dbReference>
<organism evidence="2 3">
    <name type="scientific">Acetobacter aceti</name>
    <dbReference type="NCBI Taxonomy" id="435"/>
    <lineage>
        <taxon>Bacteria</taxon>
        <taxon>Pseudomonadati</taxon>
        <taxon>Pseudomonadota</taxon>
        <taxon>Alphaproteobacteria</taxon>
        <taxon>Acetobacterales</taxon>
        <taxon>Acetobacteraceae</taxon>
        <taxon>Acetobacter</taxon>
        <taxon>Acetobacter subgen. Acetobacter</taxon>
    </lineage>
</organism>
<feature type="compositionally biased region" description="Polar residues" evidence="1">
    <location>
        <begin position="601"/>
        <end position="627"/>
    </location>
</feature>
<evidence type="ECO:0000313" key="2">
    <source>
        <dbReference type="EMBL" id="AQS84009.1"/>
    </source>
</evidence>